<comment type="caution">
    <text evidence="2">The sequence shown here is derived from an EMBL/GenBank/DDBJ whole genome shotgun (WGS) entry which is preliminary data.</text>
</comment>
<feature type="compositionally biased region" description="Basic and acidic residues" evidence="1">
    <location>
        <begin position="476"/>
        <end position="486"/>
    </location>
</feature>
<evidence type="ECO:0000256" key="1">
    <source>
        <dbReference type="SAM" id="MobiDB-lite"/>
    </source>
</evidence>
<feature type="compositionally biased region" description="Basic and acidic residues" evidence="1">
    <location>
        <begin position="778"/>
        <end position="793"/>
    </location>
</feature>
<feature type="region of interest" description="Disordered" evidence="1">
    <location>
        <begin position="632"/>
        <end position="653"/>
    </location>
</feature>
<name>A0A6L2NAC2_TANCI</name>
<evidence type="ECO:0000313" key="2">
    <source>
        <dbReference type="EMBL" id="GEU83131.1"/>
    </source>
</evidence>
<organism evidence="2">
    <name type="scientific">Tanacetum cinerariifolium</name>
    <name type="common">Dalmatian daisy</name>
    <name type="synonym">Chrysanthemum cinerariifolium</name>
    <dbReference type="NCBI Taxonomy" id="118510"/>
    <lineage>
        <taxon>Eukaryota</taxon>
        <taxon>Viridiplantae</taxon>
        <taxon>Streptophyta</taxon>
        <taxon>Embryophyta</taxon>
        <taxon>Tracheophyta</taxon>
        <taxon>Spermatophyta</taxon>
        <taxon>Magnoliopsida</taxon>
        <taxon>eudicotyledons</taxon>
        <taxon>Gunneridae</taxon>
        <taxon>Pentapetalae</taxon>
        <taxon>asterids</taxon>
        <taxon>campanulids</taxon>
        <taxon>Asterales</taxon>
        <taxon>Asteraceae</taxon>
        <taxon>Asteroideae</taxon>
        <taxon>Anthemideae</taxon>
        <taxon>Anthemidinae</taxon>
        <taxon>Tanacetum</taxon>
    </lineage>
</organism>
<feature type="compositionally biased region" description="Basic and acidic residues" evidence="1">
    <location>
        <begin position="329"/>
        <end position="340"/>
    </location>
</feature>
<dbReference type="EMBL" id="BKCJ010008622">
    <property type="protein sequence ID" value="GEU83131.1"/>
    <property type="molecule type" value="Genomic_DNA"/>
</dbReference>
<feature type="compositionally biased region" description="Basic and acidic residues" evidence="1">
    <location>
        <begin position="407"/>
        <end position="422"/>
    </location>
</feature>
<proteinExistence type="predicted"/>
<reference evidence="2" key="1">
    <citation type="journal article" date="2019" name="Sci. Rep.">
        <title>Draft genome of Tanacetum cinerariifolium, the natural source of mosquito coil.</title>
        <authorList>
            <person name="Yamashiro T."/>
            <person name="Shiraishi A."/>
            <person name="Satake H."/>
            <person name="Nakayama K."/>
        </authorList>
    </citation>
    <scope>NUCLEOTIDE SEQUENCE</scope>
</reference>
<protein>
    <submittedName>
        <fullName evidence="2">Uncharacterized protein</fullName>
    </submittedName>
</protein>
<feature type="region of interest" description="Disordered" evidence="1">
    <location>
        <begin position="299"/>
        <end position="346"/>
    </location>
</feature>
<accession>A0A6L2NAC2</accession>
<feature type="compositionally biased region" description="Acidic residues" evidence="1">
    <location>
        <begin position="423"/>
        <end position="475"/>
    </location>
</feature>
<sequence>MYIKIGQQVALDEALVPYASRLRIGKSNFRLRSYLKSKESTLQVVYDVLKLTPFCKAFLVTADVPAIYMQEFWATTTVHHHSIHFNMNNKKHIVNLEYFREMMQICPRIPNQPFDELPFEEEILAFLRELGHSGEIKMITDVNINKLHQPWRSFAAVINKCLSGKSKGYDSICLSQAQILCGMYHKKNVDFAYLLWEDFVYQVEHKDAKKSNEMYYPRFTKVIVNNFMTKDKSIPKRNKVNWYFAMDDHMFIMIKLVSRHQNTQQYGAILPVELTNEAIRNSESYKEYYAIASGAEPPKTKASVRKKQSSSDTTVPPPTAKGKRLKTSAKVDKPIKEKQPAKSSKAKGLIMLSEVALTEAEQMKLATKRSLTQTHISQANKSGADEGTGIIPGVLDVPTYESDDEEISWKSSEKDDDVKLSEHDEDVDDQSDDDSQDYQDDEDDQDNQADQDDQDEDNDQDDDDDQTDLDNDDDDFVHSKFSTHDEEDKDEESFDHIVQTPSQVENTDDEGNDDDSHGMNVEGDQGPNAEDDDNELYGDVNINLEGRDIQMADVQTTQEIEDTYVTLTLVNPDGQQQSSSVSSQFVSNMLNPSSDTGIDSIFDSTPWVEVPITTTVEPPLLSAITLPSPSIPIISHGQQTPSPSPANAPSSSPQELLNFGSLFRLRDEAQAENEDFLNKLDENIQKIIKEQVKEQVKVQASKILPKIKKTVNEQLEAKVLTRSSNSSKTSYAVAANLSELVLKKILIEKMESNKRRDDEHKDEEPSAGSNRGSKRSRAGKELELTNAPKEKTSKIAGKSSEGSKSHHNTASDNLAKKADSRTSFNELMDTPVDFSAFVMNRLKVDTLTPELLAGPTYELMKGSCKSLVELKFFLEEVYKATTDQLDWNNPEGQQYPHDLLKPLPLIPNSRGRRVIPFNHFINNDIEYLRGGIFSRKYTTSVTKTMAADYGHNFKRLHIQDIEDMLLLLNVHKKHRHPTACGRSLIRCQKLPKEAQPDKAGYVEIRSQMQGSLYRSLQSQRFIYQNKDKQNGLMRIDELHKFSNDTLNDVRTALDDRLKRIRMKYMPQIIWRRSDKDRATTMIQAIDKQQKTRRIMRSLEKFVDGRLYEGDFRMLQRTI</sequence>
<feature type="region of interest" description="Disordered" evidence="1">
    <location>
        <begin position="752"/>
        <end position="817"/>
    </location>
</feature>
<gene>
    <name evidence="2" type="ORF">Tci_055109</name>
</gene>
<dbReference type="AlphaFoldDB" id="A0A6L2NAC2"/>
<feature type="compositionally biased region" description="Basic and acidic residues" evidence="1">
    <location>
        <begin position="752"/>
        <end position="764"/>
    </location>
</feature>
<feature type="region of interest" description="Disordered" evidence="1">
    <location>
        <begin position="376"/>
        <end position="536"/>
    </location>
</feature>